<dbReference type="InterPro" id="IPR023772">
    <property type="entry name" value="DNA-bd_HTH_TetR-type_CS"/>
</dbReference>
<protein>
    <submittedName>
        <fullName evidence="6">TetR/AcrR family transcriptional regulator</fullName>
    </submittedName>
</protein>
<dbReference type="InterPro" id="IPR036271">
    <property type="entry name" value="Tet_transcr_reg_TetR-rel_C_sf"/>
</dbReference>
<comment type="caution">
    <text evidence="6">The sequence shown here is derived from an EMBL/GenBank/DDBJ whole genome shotgun (WGS) entry which is preliminary data.</text>
</comment>
<dbReference type="NCBIfam" id="NF041196">
    <property type="entry name" value="ScbR_bind_reg"/>
    <property type="match status" value="1"/>
</dbReference>
<accession>A0A9Q3Z7I3</accession>
<keyword evidence="3" id="KW-0804">Transcription</keyword>
<reference evidence="6" key="1">
    <citation type="submission" date="2021-12" db="EMBL/GenBank/DDBJ databases">
        <authorList>
            <person name="Lee J.-H."/>
            <person name="Kim S.-B."/>
        </authorList>
    </citation>
    <scope>NUCLEOTIDE SEQUENCE</scope>
    <source>
        <strain evidence="6">NR30</strain>
    </source>
</reference>
<keyword evidence="2 4" id="KW-0238">DNA-binding</keyword>
<evidence type="ECO:0000256" key="3">
    <source>
        <dbReference type="ARBA" id="ARBA00023163"/>
    </source>
</evidence>
<dbReference type="SUPFAM" id="SSF46689">
    <property type="entry name" value="Homeodomain-like"/>
    <property type="match status" value="1"/>
</dbReference>
<evidence type="ECO:0000256" key="1">
    <source>
        <dbReference type="ARBA" id="ARBA00023015"/>
    </source>
</evidence>
<sequence length="208" mass="22689">MAQPQQERAVRTRAALIKAAAEEFDLAGYAGTSTTKIIKRAGSTMGALYFHFGSKEGVAKAVMAEQAADLPERVGRSGLQRLVDLTLELAQELRSNVLLRAGVRLAVEQGAFGIQDDTAYQLWITRFKEELIVADALGELREGVDPAGFARVLVAAYSGTQLLSRISTGHEDLRERIVELWRYFLPAIATPEVIGKLDFGMRGPEAAQ</sequence>
<dbReference type="EMBL" id="JAJSBI010000020">
    <property type="protein sequence ID" value="MCD9878201.1"/>
    <property type="molecule type" value="Genomic_DNA"/>
</dbReference>
<evidence type="ECO:0000256" key="2">
    <source>
        <dbReference type="ARBA" id="ARBA00023125"/>
    </source>
</evidence>
<organism evidence="6 7">
    <name type="scientific">Streptomyces guryensis</name>
    <dbReference type="NCBI Taxonomy" id="2886947"/>
    <lineage>
        <taxon>Bacteria</taxon>
        <taxon>Bacillati</taxon>
        <taxon>Actinomycetota</taxon>
        <taxon>Actinomycetes</taxon>
        <taxon>Kitasatosporales</taxon>
        <taxon>Streptomycetaceae</taxon>
        <taxon>Streptomyces</taxon>
    </lineage>
</organism>
<dbReference type="InterPro" id="IPR001647">
    <property type="entry name" value="HTH_TetR"/>
</dbReference>
<dbReference type="PROSITE" id="PS01081">
    <property type="entry name" value="HTH_TETR_1"/>
    <property type="match status" value="1"/>
</dbReference>
<feature type="domain" description="HTH tetR-type" evidence="5">
    <location>
        <begin position="10"/>
        <end position="70"/>
    </location>
</feature>
<dbReference type="PANTHER" id="PTHR47506">
    <property type="entry name" value="TRANSCRIPTIONAL REGULATORY PROTEIN"/>
    <property type="match status" value="1"/>
</dbReference>
<dbReference type="Gene3D" id="1.10.357.10">
    <property type="entry name" value="Tetracycline Repressor, domain 2"/>
    <property type="match status" value="1"/>
</dbReference>
<gene>
    <name evidence="6" type="ORF">LJ657_32220</name>
</gene>
<dbReference type="SUPFAM" id="SSF48498">
    <property type="entry name" value="Tetracyclin repressor-like, C-terminal domain"/>
    <property type="match status" value="1"/>
</dbReference>
<dbReference type="RefSeq" id="WP_232652426.1">
    <property type="nucleotide sequence ID" value="NZ_JAJSBI010000020.1"/>
</dbReference>
<evidence type="ECO:0000259" key="5">
    <source>
        <dbReference type="PROSITE" id="PS50977"/>
    </source>
</evidence>
<evidence type="ECO:0000313" key="6">
    <source>
        <dbReference type="EMBL" id="MCD9878201.1"/>
    </source>
</evidence>
<dbReference type="InterPro" id="IPR009057">
    <property type="entry name" value="Homeodomain-like_sf"/>
</dbReference>
<feature type="DNA-binding region" description="H-T-H motif" evidence="4">
    <location>
        <begin position="33"/>
        <end position="52"/>
    </location>
</feature>
<dbReference type="PROSITE" id="PS50977">
    <property type="entry name" value="HTH_TETR_2"/>
    <property type="match status" value="1"/>
</dbReference>
<dbReference type="GO" id="GO:0003677">
    <property type="term" value="F:DNA binding"/>
    <property type="evidence" value="ECO:0007669"/>
    <property type="project" value="UniProtKB-UniRule"/>
</dbReference>
<dbReference type="Pfam" id="PF00440">
    <property type="entry name" value="TetR_N"/>
    <property type="match status" value="1"/>
</dbReference>
<evidence type="ECO:0000313" key="7">
    <source>
        <dbReference type="Proteomes" id="UP001108029"/>
    </source>
</evidence>
<dbReference type="InterPro" id="IPR047923">
    <property type="entry name" value="ArpA-like"/>
</dbReference>
<keyword evidence="7" id="KW-1185">Reference proteome</keyword>
<name>A0A9Q3Z7I3_9ACTN</name>
<evidence type="ECO:0000256" key="4">
    <source>
        <dbReference type="PROSITE-ProRule" id="PRU00335"/>
    </source>
</evidence>
<dbReference type="PANTHER" id="PTHR47506:SF1">
    <property type="entry name" value="HTH-TYPE TRANSCRIPTIONAL REGULATOR YJDC"/>
    <property type="match status" value="1"/>
</dbReference>
<dbReference type="PRINTS" id="PR00455">
    <property type="entry name" value="HTHTETR"/>
</dbReference>
<dbReference type="Proteomes" id="UP001108029">
    <property type="component" value="Unassembled WGS sequence"/>
</dbReference>
<keyword evidence="1" id="KW-0805">Transcription regulation</keyword>
<proteinExistence type="predicted"/>
<dbReference type="AlphaFoldDB" id="A0A9Q3Z7I3"/>